<keyword evidence="3" id="KW-1185">Reference proteome</keyword>
<comment type="caution">
    <text evidence="2">The sequence shown here is derived from an EMBL/GenBank/DDBJ whole genome shotgun (WGS) entry which is preliminary data.</text>
</comment>
<proteinExistence type="predicted"/>
<sequence length="434" mass="49498">MVNPLHDRKGKEIRPPTCAKCKLERDPRCFVLNIAYAALGSHNKVDIALGGPRFWEYEWHNNACTEIGCEHTGHPCRRHDCSPDPQLLAVEFPKYEYPKGVKFEKYEYPKGTSLVKLNRNKKLVLWADDKWVANNVDFTLDYPHYPEYVQMLVDEAENERRKLDQQIYDELERRRREERSSRPGYQTSGSGSTEIFVERLQAERDKKKASVKQWGDALRSVGLQPHLLKDVPEPVTDLAVIKKSSTAPGTGQPVGTNEAVRYESGASKPLGNKPKSTRGERYLEDWPDDKTPRPGQGIPPEGQYPQTRNPRRMSSGPAAGGETQGDYERDKADFARRRFGVPGQYSNVPPEVLARPDLPQFDMRPSLAHRPAAYVRPSVSTSAYDPYGVGYGAPPPAMSQIYYNGNYYSQQEFNQIFAQNQQQQYDAERRRRGF</sequence>
<reference evidence="2" key="2">
    <citation type="submission" date="2023-06" db="EMBL/GenBank/DDBJ databases">
        <authorList>
            <consortium name="Lawrence Berkeley National Laboratory"/>
            <person name="Haridas S."/>
            <person name="Hensen N."/>
            <person name="Bonometti L."/>
            <person name="Westerberg I."/>
            <person name="Brannstrom I.O."/>
            <person name="Guillou S."/>
            <person name="Cros-Aarteil S."/>
            <person name="Calhoun S."/>
            <person name="Kuo A."/>
            <person name="Mondo S."/>
            <person name="Pangilinan J."/>
            <person name="Riley R."/>
            <person name="Labutti K."/>
            <person name="Andreopoulos B."/>
            <person name="Lipzen A."/>
            <person name="Chen C."/>
            <person name="Yanf M."/>
            <person name="Daum C."/>
            <person name="Ng V."/>
            <person name="Clum A."/>
            <person name="Steindorff A."/>
            <person name="Ohm R."/>
            <person name="Martin F."/>
            <person name="Silar P."/>
            <person name="Natvig D."/>
            <person name="Lalanne C."/>
            <person name="Gautier V."/>
            <person name="Ament-Velasquez S.L."/>
            <person name="Kruys A."/>
            <person name="Hutchinson M.I."/>
            <person name="Powell A.J."/>
            <person name="Barry K."/>
            <person name="Miller A.N."/>
            <person name="Grigoriev I.V."/>
            <person name="Debuchy R."/>
            <person name="Gladieux P."/>
            <person name="Thoren M.H."/>
            <person name="Johannesson H."/>
        </authorList>
    </citation>
    <scope>NUCLEOTIDE SEQUENCE</scope>
    <source>
        <strain evidence="2">CBS 958.72</strain>
    </source>
</reference>
<feature type="compositionally biased region" description="Basic and acidic residues" evidence="1">
    <location>
        <begin position="277"/>
        <end position="292"/>
    </location>
</feature>
<accession>A0AAE0JXQ7</accession>
<evidence type="ECO:0000313" key="3">
    <source>
        <dbReference type="Proteomes" id="UP001287356"/>
    </source>
</evidence>
<feature type="compositionally biased region" description="Polar residues" evidence="1">
    <location>
        <begin position="183"/>
        <end position="193"/>
    </location>
</feature>
<evidence type="ECO:0000256" key="1">
    <source>
        <dbReference type="SAM" id="MobiDB-lite"/>
    </source>
</evidence>
<organism evidence="2 3">
    <name type="scientific">Lasiosphaeria ovina</name>
    <dbReference type="NCBI Taxonomy" id="92902"/>
    <lineage>
        <taxon>Eukaryota</taxon>
        <taxon>Fungi</taxon>
        <taxon>Dikarya</taxon>
        <taxon>Ascomycota</taxon>
        <taxon>Pezizomycotina</taxon>
        <taxon>Sordariomycetes</taxon>
        <taxon>Sordariomycetidae</taxon>
        <taxon>Sordariales</taxon>
        <taxon>Lasiosphaeriaceae</taxon>
        <taxon>Lasiosphaeria</taxon>
    </lineage>
</organism>
<feature type="compositionally biased region" description="Basic and acidic residues" evidence="1">
    <location>
        <begin position="172"/>
        <end position="181"/>
    </location>
</feature>
<evidence type="ECO:0000313" key="2">
    <source>
        <dbReference type="EMBL" id="KAK3366248.1"/>
    </source>
</evidence>
<gene>
    <name evidence="2" type="ORF">B0T24DRAFT_597983</name>
</gene>
<name>A0AAE0JXQ7_9PEZI</name>
<feature type="region of interest" description="Disordered" evidence="1">
    <location>
        <begin position="243"/>
        <end position="328"/>
    </location>
</feature>
<dbReference type="Proteomes" id="UP001287356">
    <property type="component" value="Unassembled WGS sequence"/>
</dbReference>
<dbReference type="AlphaFoldDB" id="A0AAE0JXQ7"/>
<protein>
    <submittedName>
        <fullName evidence="2">Uncharacterized protein</fullName>
    </submittedName>
</protein>
<feature type="region of interest" description="Disordered" evidence="1">
    <location>
        <begin position="172"/>
        <end position="195"/>
    </location>
</feature>
<feature type="compositionally biased region" description="Polar residues" evidence="1">
    <location>
        <begin position="243"/>
        <end position="255"/>
    </location>
</feature>
<reference evidence="2" key="1">
    <citation type="journal article" date="2023" name="Mol. Phylogenet. Evol.">
        <title>Genome-scale phylogeny and comparative genomics of the fungal order Sordariales.</title>
        <authorList>
            <person name="Hensen N."/>
            <person name="Bonometti L."/>
            <person name="Westerberg I."/>
            <person name="Brannstrom I.O."/>
            <person name="Guillou S."/>
            <person name="Cros-Aarteil S."/>
            <person name="Calhoun S."/>
            <person name="Haridas S."/>
            <person name="Kuo A."/>
            <person name="Mondo S."/>
            <person name="Pangilinan J."/>
            <person name="Riley R."/>
            <person name="LaButti K."/>
            <person name="Andreopoulos B."/>
            <person name="Lipzen A."/>
            <person name="Chen C."/>
            <person name="Yan M."/>
            <person name="Daum C."/>
            <person name="Ng V."/>
            <person name="Clum A."/>
            <person name="Steindorff A."/>
            <person name="Ohm R.A."/>
            <person name="Martin F."/>
            <person name="Silar P."/>
            <person name="Natvig D.O."/>
            <person name="Lalanne C."/>
            <person name="Gautier V."/>
            <person name="Ament-Velasquez S.L."/>
            <person name="Kruys A."/>
            <person name="Hutchinson M.I."/>
            <person name="Powell A.J."/>
            <person name="Barry K."/>
            <person name="Miller A.N."/>
            <person name="Grigoriev I.V."/>
            <person name="Debuchy R."/>
            <person name="Gladieux P."/>
            <person name="Hiltunen Thoren M."/>
            <person name="Johannesson H."/>
        </authorList>
    </citation>
    <scope>NUCLEOTIDE SEQUENCE</scope>
    <source>
        <strain evidence="2">CBS 958.72</strain>
    </source>
</reference>
<dbReference type="EMBL" id="JAULSN010000008">
    <property type="protein sequence ID" value="KAK3366248.1"/>
    <property type="molecule type" value="Genomic_DNA"/>
</dbReference>